<dbReference type="PANTHER" id="PTHR33271">
    <property type="entry name" value="OS04G0445200 PROTEIN"/>
    <property type="match status" value="1"/>
</dbReference>
<name>A0ABS0BYF3_9GAMM</name>
<dbReference type="Gene3D" id="2.60.120.10">
    <property type="entry name" value="Jelly Rolls"/>
    <property type="match status" value="1"/>
</dbReference>
<sequence>MQITVESHPPQDKLDELHVAEWPIWEKEASSFPWYYDMEEVCYLLDGSVTVTPEGGEPVHIRAGDLVTFPLGMSCQWDIHHPVRKYYNFR</sequence>
<evidence type="ECO:0000313" key="3">
    <source>
        <dbReference type="Proteomes" id="UP001193680"/>
    </source>
</evidence>
<dbReference type="Proteomes" id="UP001193680">
    <property type="component" value="Unassembled WGS sequence"/>
</dbReference>
<organism evidence="2 3">
    <name type="scientific">Thiomicrorhabdus heinhorstiae</name>
    <dbReference type="NCBI Taxonomy" id="2748010"/>
    <lineage>
        <taxon>Bacteria</taxon>
        <taxon>Pseudomonadati</taxon>
        <taxon>Pseudomonadota</taxon>
        <taxon>Gammaproteobacteria</taxon>
        <taxon>Thiotrichales</taxon>
        <taxon>Piscirickettsiaceae</taxon>
        <taxon>Thiomicrorhabdus</taxon>
    </lineage>
</organism>
<accession>A0ABS0BYF3</accession>
<dbReference type="InterPro" id="IPR014710">
    <property type="entry name" value="RmlC-like_jellyroll"/>
</dbReference>
<keyword evidence="3" id="KW-1185">Reference proteome</keyword>
<evidence type="ECO:0000259" key="1">
    <source>
        <dbReference type="Pfam" id="PF05899"/>
    </source>
</evidence>
<dbReference type="InterPro" id="IPR008579">
    <property type="entry name" value="UGlyAH_Cupin_dom"/>
</dbReference>
<protein>
    <submittedName>
        <fullName evidence="2">Cupin domain-containing protein</fullName>
    </submittedName>
</protein>
<reference evidence="2 3" key="1">
    <citation type="submission" date="2020-06" db="EMBL/GenBank/DDBJ databases">
        <authorList>
            <person name="Scott K."/>
        </authorList>
    </citation>
    <scope>NUCLEOTIDE SEQUENCE [LARGE SCALE GENOMIC DNA]</scope>
    <source>
        <strain evidence="2 3">HH1</strain>
    </source>
</reference>
<dbReference type="CDD" id="cd02227">
    <property type="entry name" value="cupin_TM1112-like"/>
    <property type="match status" value="1"/>
</dbReference>
<dbReference type="EMBL" id="JACBGI020000001">
    <property type="protein sequence ID" value="MBF6056986.1"/>
    <property type="molecule type" value="Genomic_DNA"/>
</dbReference>
<dbReference type="InterPro" id="IPR011051">
    <property type="entry name" value="RmlC_Cupin_sf"/>
</dbReference>
<proteinExistence type="predicted"/>
<evidence type="ECO:0000313" key="2">
    <source>
        <dbReference type="EMBL" id="MBF6056986.1"/>
    </source>
</evidence>
<dbReference type="RefSeq" id="WP_194947340.1">
    <property type="nucleotide sequence ID" value="NZ_JACBGI020000001.1"/>
</dbReference>
<feature type="domain" description="(S)-ureidoglycine aminohydrolase cupin" evidence="1">
    <location>
        <begin position="15"/>
        <end position="87"/>
    </location>
</feature>
<comment type="caution">
    <text evidence="2">The sequence shown here is derived from an EMBL/GenBank/DDBJ whole genome shotgun (WGS) entry which is preliminary data.</text>
</comment>
<reference evidence="2 3" key="2">
    <citation type="submission" date="2020-11" db="EMBL/GenBank/DDBJ databases">
        <title>Sulfur oxidizing isolate from Hospital Hole Sinkhole.</title>
        <authorList>
            <person name="Scott K.M."/>
        </authorList>
    </citation>
    <scope>NUCLEOTIDE SEQUENCE [LARGE SCALE GENOMIC DNA]</scope>
    <source>
        <strain evidence="2 3">HH1</strain>
    </source>
</reference>
<dbReference type="PANTHER" id="PTHR33271:SF22">
    <property type="entry name" value="OS04G0445200 PROTEIN"/>
    <property type="match status" value="1"/>
</dbReference>
<gene>
    <name evidence="2" type="ORF">H8792_001400</name>
</gene>
<dbReference type="SUPFAM" id="SSF51182">
    <property type="entry name" value="RmlC-like cupins"/>
    <property type="match status" value="1"/>
</dbReference>
<dbReference type="Pfam" id="PF05899">
    <property type="entry name" value="Cupin_3"/>
    <property type="match status" value="1"/>
</dbReference>